<evidence type="ECO:0000313" key="4">
    <source>
        <dbReference type="Proteomes" id="UP000198324"/>
    </source>
</evidence>
<dbReference type="Gene3D" id="3.40.1480.10">
    <property type="entry name" value="MOFRL domain"/>
    <property type="match status" value="1"/>
</dbReference>
<sequence length="462" mass="48954">MRDEPQFSTLRAIFEAALERIDPYGMITERVRLEGGRLVVQLDQARHEEELSRYSRVLVLGCGKASARMALALEGILSGLPEGLEWGGLVCTKYGHTERLARIGQVEAAHPVPDQAGVEAARRMAELARQADENTLVLNLISGGGSALLPAPMRYSDAGREVALTLEHKQAVTRALLSCGADIREINCVRKHLSELKGGRFLRLLAPARSISLILSDVVGDRLDTIASGITSDDSSTYAQALEIVRGYGIAGRIPQQALRALELGAAGEIPETPKPGDPALERAVNLLIGTNHAALLAACHKARELGLNVAPLTCLLTGEAREVARFLSGIGQDARRTGMLVAPPACVILGGETVVTLTGEGKGGRNQEMALAFLAELDRDPEAGRGLAFLSASTDGSDGPTDAAGAYASAGMLARAKEAGLSMSQALRANDSYHFFEAIGGLYKTGPTRTNVCDLHLLLVE</sequence>
<dbReference type="Proteomes" id="UP000198324">
    <property type="component" value="Unassembled WGS sequence"/>
</dbReference>
<evidence type="ECO:0000313" key="3">
    <source>
        <dbReference type="EMBL" id="SNS06741.1"/>
    </source>
</evidence>
<evidence type="ECO:0000259" key="1">
    <source>
        <dbReference type="Pfam" id="PF05161"/>
    </source>
</evidence>
<dbReference type="GO" id="GO:0005737">
    <property type="term" value="C:cytoplasm"/>
    <property type="evidence" value="ECO:0007669"/>
    <property type="project" value="TreeGrafter"/>
</dbReference>
<dbReference type="InterPro" id="IPR038614">
    <property type="entry name" value="GK_N_sf"/>
</dbReference>
<keyword evidence="4" id="KW-1185">Reference proteome</keyword>
<evidence type="ECO:0000259" key="2">
    <source>
        <dbReference type="Pfam" id="PF13660"/>
    </source>
</evidence>
<dbReference type="SUPFAM" id="SSF82544">
    <property type="entry name" value="GckA/TtuD-like"/>
    <property type="match status" value="1"/>
</dbReference>
<dbReference type="RefSeq" id="WP_089274756.1">
    <property type="nucleotide sequence ID" value="NZ_FZOC01000005.1"/>
</dbReference>
<name>A0A239BH54_9BACT</name>
<dbReference type="EMBL" id="FZOC01000005">
    <property type="protein sequence ID" value="SNS06741.1"/>
    <property type="molecule type" value="Genomic_DNA"/>
</dbReference>
<dbReference type="AlphaFoldDB" id="A0A239BH54"/>
<dbReference type="OrthoDB" id="9766552at2"/>
<dbReference type="InterPro" id="IPR007835">
    <property type="entry name" value="MOFRL"/>
</dbReference>
<dbReference type="InterPro" id="IPR039760">
    <property type="entry name" value="MOFRL_protein"/>
</dbReference>
<feature type="domain" description="MOFRL-associated" evidence="2">
    <location>
        <begin position="10"/>
        <end position="263"/>
    </location>
</feature>
<organism evidence="3 4">
    <name type="scientific">Humidesulfovibrio mexicanus</name>
    <dbReference type="NCBI Taxonomy" id="147047"/>
    <lineage>
        <taxon>Bacteria</taxon>
        <taxon>Pseudomonadati</taxon>
        <taxon>Thermodesulfobacteriota</taxon>
        <taxon>Desulfovibrionia</taxon>
        <taxon>Desulfovibrionales</taxon>
        <taxon>Desulfovibrionaceae</taxon>
        <taxon>Humidesulfovibrio</taxon>
    </lineage>
</organism>
<dbReference type="PANTHER" id="PTHR12227">
    <property type="entry name" value="GLYCERATE KINASE"/>
    <property type="match status" value="1"/>
</dbReference>
<reference evidence="3 4" key="1">
    <citation type="submission" date="2017-06" db="EMBL/GenBank/DDBJ databases">
        <authorList>
            <person name="Kim H.J."/>
            <person name="Triplett B.A."/>
        </authorList>
    </citation>
    <scope>NUCLEOTIDE SEQUENCE [LARGE SCALE GENOMIC DNA]</scope>
    <source>
        <strain evidence="3 4">DSM 13116</strain>
    </source>
</reference>
<dbReference type="Gene3D" id="3.40.50.10180">
    <property type="entry name" value="Glycerate kinase, MOFRL-like N-terminal domain"/>
    <property type="match status" value="1"/>
</dbReference>
<accession>A0A239BH54</accession>
<dbReference type="GO" id="GO:0008887">
    <property type="term" value="F:glycerate kinase activity"/>
    <property type="evidence" value="ECO:0007669"/>
    <property type="project" value="InterPro"/>
</dbReference>
<dbReference type="Pfam" id="PF05161">
    <property type="entry name" value="MOFRL"/>
    <property type="match status" value="1"/>
</dbReference>
<proteinExistence type="predicted"/>
<dbReference type="InterPro" id="IPR037035">
    <property type="entry name" value="GK-like_C_sf"/>
</dbReference>
<protein>
    <submittedName>
        <fullName evidence="3">Hydroxypyruvate reductase</fullName>
    </submittedName>
</protein>
<dbReference type="Pfam" id="PF13660">
    <property type="entry name" value="DUF4147"/>
    <property type="match status" value="1"/>
</dbReference>
<keyword evidence="3" id="KW-0670">Pyruvate</keyword>
<gene>
    <name evidence="3" type="ORF">SAMN04488503_2545</name>
</gene>
<dbReference type="InterPro" id="IPR025286">
    <property type="entry name" value="MOFRL_assoc_dom"/>
</dbReference>
<feature type="domain" description="MOFRL" evidence="1">
    <location>
        <begin position="346"/>
        <end position="455"/>
    </location>
</feature>
<dbReference type="PANTHER" id="PTHR12227:SF0">
    <property type="entry name" value="GLYCERATE KINASE"/>
    <property type="match status" value="1"/>
</dbReference>